<feature type="binding site" evidence="12">
    <location>
        <begin position="164"/>
        <end position="173"/>
    </location>
    <ligand>
        <name>FMN</name>
        <dbReference type="ChEBI" id="CHEBI:58210"/>
    </ligand>
</feature>
<feature type="binding site" evidence="12">
    <location>
        <position position="429"/>
    </location>
    <ligand>
        <name>FAD</name>
        <dbReference type="ChEBI" id="CHEBI:57692"/>
    </ligand>
</feature>
<dbReference type="Proteomes" id="UP000187172">
    <property type="component" value="Unassembled WGS sequence"/>
</dbReference>
<dbReference type="PANTHER" id="PTHR19384">
    <property type="entry name" value="NITRIC OXIDE SYNTHASE-RELATED"/>
    <property type="match status" value="1"/>
</dbReference>
<dbReference type="AlphaFoldDB" id="A0A1R1F1Z6"/>
<dbReference type="InterPro" id="IPR023173">
    <property type="entry name" value="NADPH_Cyt_P450_Rdtase_alpha"/>
</dbReference>
<feature type="binding site" evidence="12">
    <location>
        <position position="339"/>
    </location>
    <ligand>
        <name>FAD</name>
        <dbReference type="ChEBI" id="CHEBI:57692"/>
    </ligand>
</feature>
<comment type="catalytic activity">
    <reaction evidence="11">
        <text>hydrogen sulfide + 3 NADP(+) + 3 H2O = sulfite + 3 NADPH + 4 H(+)</text>
        <dbReference type="Rhea" id="RHEA:13801"/>
        <dbReference type="ChEBI" id="CHEBI:15377"/>
        <dbReference type="ChEBI" id="CHEBI:15378"/>
        <dbReference type="ChEBI" id="CHEBI:17359"/>
        <dbReference type="ChEBI" id="CHEBI:29919"/>
        <dbReference type="ChEBI" id="CHEBI:57783"/>
        <dbReference type="ChEBI" id="CHEBI:58349"/>
        <dbReference type="EC" id="1.8.1.2"/>
    </reaction>
</comment>
<evidence type="ECO:0000256" key="6">
    <source>
        <dbReference type="ARBA" id="ARBA00022827"/>
    </source>
</evidence>
<dbReference type="PRINTS" id="PR00371">
    <property type="entry name" value="FPNCR"/>
</dbReference>
<evidence type="ECO:0000256" key="10">
    <source>
        <dbReference type="ARBA" id="ARBA00023192"/>
    </source>
</evidence>
<evidence type="ECO:0000256" key="7">
    <source>
        <dbReference type="ARBA" id="ARBA00022857"/>
    </source>
</evidence>
<dbReference type="NCBIfam" id="NF004859">
    <property type="entry name" value="PRK06214.1"/>
    <property type="match status" value="1"/>
</dbReference>
<keyword evidence="6 12" id="KW-0274">FAD</keyword>
<dbReference type="GO" id="GO:0004783">
    <property type="term" value="F:sulfite reductase (NADPH) activity"/>
    <property type="evidence" value="ECO:0007669"/>
    <property type="project" value="UniProtKB-EC"/>
</dbReference>
<evidence type="ECO:0000256" key="1">
    <source>
        <dbReference type="ARBA" id="ARBA00012604"/>
    </source>
</evidence>
<evidence type="ECO:0000256" key="3">
    <source>
        <dbReference type="ARBA" id="ARBA00022605"/>
    </source>
</evidence>
<dbReference type="GO" id="GO:0019344">
    <property type="term" value="P:cysteine biosynthetic process"/>
    <property type="evidence" value="ECO:0007669"/>
    <property type="project" value="UniProtKB-KW"/>
</dbReference>
<dbReference type="PROSITE" id="PS50902">
    <property type="entry name" value="FLAVODOXIN_LIKE"/>
    <property type="match status" value="1"/>
</dbReference>
<dbReference type="STRING" id="297318.BK138_05800"/>
<dbReference type="EC" id="1.8.1.2" evidence="1"/>
<evidence type="ECO:0000256" key="11">
    <source>
        <dbReference type="ARBA" id="ARBA00052219"/>
    </source>
</evidence>
<dbReference type="CDD" id="cd06199">
    <property type="entry name" value="SiR"/>
    <property type="match status" value="1"/>
</dbReference>
<dbReference type="InterPro" id="IPR001094">
    <property type="entry name" value="Flavdoxin-like"/>
</dbReference>
<dbReference type="RefSeq" id="WP_076167184.1">
    <property type="nucleotide sequence ID" value="NZ_MRTP01000001.1"/>
</dbReference>
<keyword evidence="2" id="KW-0813">Transport</keyword>
<comment type="caution">
    <text evidence="15">The sequence shown here is derived from an EMBL/GenBank/DDBJ whole genome shotgun (WGS) entry which is preliminary data.</text>
</comment>
<dbReference type="NCBIfam" id="TIGR01931">
    <property type="entry name" value="cysJ"/>
    <property type="match status" value="1"/>
</dbReference>
<feature type="binding site" evidence="12">
    <location>
        <begin position="128"/>
        <end position="131"/>
    </location>
    <ligand>
        <name>FMN</name>
        <dbReference type="ChEBI" id="CHEBI:58210"/>
    </ligand>
</feature>
<dbReference type="InterPro" id="IPR001709">
    <property type="entry name" value="Flavoprot_Pyr_Nucl_cyt_Rdtase"/>
</dbReference>
<dbReference type="Gene3D" id="1.20.990.10">
    <property type="entry name" value="NADPH-cytochrome p450 Reductase, Chain A, domain 3"/>
    <property type="match status" value="1"/>
</dbReference>
<dbReference type="InterPro" id="IPR029039">
    <property type="entry name" value="Flavoprotein-like_sf"/>
</dbReference>
<feature type="binding site" evidence="12">
    <location>
        <position position="580"/>
    </location>
    <ligand>
        <name>NADP(+)</name>
        <dbReference type="ChEBI" id="CHEBI:58349"/>
    </ligand>
</feature>
<keyword evidence="4" id="KW-0285">Flavoprotein</keyword>
<evidence type="ECO:0000313" key="16">
    <source>
        <dbReference type="Proteomes" id="UP000187172"/>
    </source>
</evidence>
<dbReference type="Pfam" id="PF00258">
    <property type="entry name" value="Flavodoxin_1"/>
    <property type="match status" value="1"/>
</dbReference>
<dbReference type="InterPro" id="IPR039261">
    <property type="entry name" value="FNR_nucleotide-bd"/>
</dbReference>
<feature type="binding site" evidence="12">
    <location>
        <begin position="544"/>
        <end position="548"/>
    </location>
    <ligand>
        <name>NADP(+)</name>
        <dbReference type="ChEBI" id="CHEBI:58349"/>
    </ligand>
</feature>
<feature type="binding site" evidence="12">
    <location>
        <position position="618"/>
    </location>
    <ligand>
        <name>FAD</name>
        <dbReference type="ChEBI" id="CHEBI:57692"/>
    </ligand>
</feature>
<evidence type="ECO:0000256" key="5">
    <source>
        <dbReference type="ARBA" id="ARBA00022643"/>
    </source>
</evidence>
<dbReference type="PROSITE" id="PS51384">
    <property type="entry name" value="FAD_FR"/>
    <property type="match status" value="1"/>
</dbReference>
<dbReference type="InterPro" id="IPR010199">
    <property type="entry name" value="CysJ"/>
</dbReference>
<dbReference type="Pfam" id="PF00667">
    <property type="entry name" value="FAD_binding_1"/>
    <property type="match status" value="1"/>
</dbReference>
<evidence type="ECO:0000256" key="8">
    <source>
        <dbReference type="ARBA" id="ARBA00022982"/>
    </source>
</evidence>
<feature type="binding site" evidence="12">
    <location>
        <begin position="405"/>
        <end position="408"/>
    </location>
    <ligand>
        <name>FAD</name>
        <dbReference type="ChEBI" id="CHEBI:57692"/>
    </ligand>
</feature>
<feature type="domain" description="Flavodoxin-like" evidence="13">
    <location>
        <begin position="75"/>
        <end position="213"/>
    </location>
</feature>
<keyword evidence="16" id="KW-1185">Reference proteome</keyword>
<evidence type="ECO:0000259" key="14">
    <source>
        <dbReference type="PROSITE" id="PS51384"/>
    </source>
</evidence>
<evidence type="ECO:0000313" key="15">
    <source>
        <dbReference type="EMBL" id="OMF58077.1"/>
    </source>
</evidence>
<organism evidence="15 16">
    <name type="scientific">Paenibacillus rhizosphaerae</name>
    <dbReference type="NCBI Taxonomy" id="297318"/>
    <lineage>
        <taxon>Bacteria</taxon>
        <taxon>Bacillati</taxon>
        <taxon>Bacillota</taxon>
        <taxon>Bacilli</taxon>
        <taxon>Bacillales</taxon>
        <taxon>Paenibacillaceae</taxon>
        <taxon>Paenibacillus</taxon>
    </lineage>
</organism>
<dbReference type="GO" id="GO:0005829">
    <property type="term" value="C:cytosol"/>
    <property type="evidence" value="ECO:0007669"/>
    <property type="project" value="TreeGrafter"/>
</dbReference>
<dbReference type="PANTHER" id="PTHR19384:SF128">
    <property type="entry name" value="NADPH OXIDOREDUCTASE A"/>
    <property type="match status" value="1"/>
</dbReference>
<evidence type="ECO:0000256" key="4">
    <source>
        <dbReference type="ARBA" id="ARBA00022630"/>
    </source>
</evidence>
<dbReference type="SUPFAM" id="SSF52343">
    <property type="entry name" value="Ferredoxin reductase-like, C-terminal NADP-linked domain"/>
    <property type="match status" value="1"/>
</dbReference>
<keyword evidence="9" id="KW-0560">Oxidoreductase</keyword>
<feature type="binding site" evidence="12">
    <location>
        <begin position="438"/>
        <end position="441"/>
    </location>
    <ligand>
        <name>FAD</name>
        <dbReference type="ChEBI" id="CHEBI:57692"/>
    </ligand>
</feature>
<dbReference type="GO" id="GO:0050660">
    <property type="term" value="F:flavin adenine dinucleotide binding"/>
    <property type="evidence" value="ECO:0007669"/>
    <property type="project" value="InterPro"/>
</dbReference>
<dbReference type="InterPro" id="IPR017927">
    <property type="entry name" value="FAD-bd_FR_type"/>
</dbReference>
<dbReference type="InterPro" id="IPR001433">
    <property type="entry name" value="OxRdtase_FAD/NAD-bd"/>
</dbReference>
<dbReference type="InterPro" id="IPR008254">
    <property type="entry name" value="Flavodoxin/NO_synth"/>
</dbReference>
<dbReference type="InterPro" id="IPR017938">
    <property type="entry name" value="Riboflavin_synthase-like_b-brl"/>
</dbReference>
<keyword evidence="10" id="KW-0198">Cysteine biosynthesis</keyword>
<evidence type="ECO:0000256" key="2">
    <source>
        <dbReference type="ARBA" id="ARBA00022448"/>
    </source>
</evidence>
<dbReference type="Pfam" id="PF00175">
    <property type="entry name" value="NAD_binding_1"/>
    <property type="match status" value="1"/>
</dbReference>
<keyword evidence="8" id="KW-0249">Electron transport</keyword>
<proteinExistence type="predicted"/>
<keyword evidence="7 12" id="KW-0521">NADP</keyword>
<dbReference type="Gene3D" id="3.40.50.360">
    <property type="match status" value="1"/>
</dbReference>
<dbReference type="Gene3D" id="2.40.30.10">
    <property type="entry name" value="Translation factors"/>
    <property type="match status" value="1"/>
</dbReference>
<dbReference type="SUPFAM" id="SSF52218">
    <property type="entry name" value="Flavoproteins"/>
    <property type="match status" value="1"/>
</dbReference>
<comment type="cofactor">
    <cofactor evidence="12">
        <name>FAD</name>
        <dbReference type="ChEBI" id="CHEBI:57692"/>
    </cofactor>
    <text evidence="12">Binds 1 FAD per subunit.</text>
</comment>
<dbReference type="SUPFAM" id="SSF63380">
    <property type="entry name" value="Riboflavin synthase domain-like"/>
    <property type="match status" value="1"/>
</dbReference>
<feature type="binding site" evidence="12">
    <location>
        <begin position="538"/>
        <end position="539"/>
    </location>
    <ligand>
        <name>NADP(+)</name>
        <dbReference type="ChEBI" id="CHEBI:58349"/>
    </ligand>
</feature>
<evidence type="ECO:0000256" key="9">
    <source>
        <dbReference type="ARBA" id="ARBA00023002"/>
    </source>
</evidence>
<dbReference type="PIRSF" id="PIRSF000207">
    <property type="entry name" value="SiR-FP_CysJ"/>
    <property type="match status" value="1"/>
</dbReference>
<dbReference type="FunFam" id="3.40.50.80:FF:000001">
    <property type="entry name" value="NADPH--cytochrome P450 reductase 1"/>
    <property type="match status" value="1"/>
</dbReference>
<dbReference type="EMBL" id="MRTP01000001">
    <property type="protein sequence ID" value="OMF58077.1"/>
    <property type="molecule type" value="Genomic_DNA"/>
</dbReference>
<dbReference type="Gene3D" id="3.40.50.80">
    <property type="entry name" value="Nucleotide-binding domain of ferredoxin-NADP reductase (FNR) module"/>
    <property type="match status" value="1"/>
</dbReference>
<reference evidence="15 16" key="1">
    <citation type="submission" date="2016-11" db="EMBL/GenBank/DDBJ databases">
        <title>Paenibacillus species isolates.</title>
        <authorList>
            <person name="Beno S.M."/>
        </authorList>
    </citation>
    <scope>NUCLEOTIDE SEQUENCE [LARGE SCALE GENOMIC DNA]</scope>
    <source>
        <strain evidence="15 16">FSL R5-0378</strain>
    </source>
</reference>
<feature type="domain" description="FAD-binding FR-type" evidence="14">
    <location>
        <begin position="249"/>
        <end position="467"/>
    </location>
</feature>
<sequence>MELQVTNSPFNQEQVELLNRLLPTLTDAQRIWLSGYIAAAAVTGSAVLGTAPMAAAANAPAASPVSTAPAAPKEVTVLYGSQTGNCGSLAKKVTKRLQDQGFEVKLSSMSDFKPNGLKKVENLLILVSTHGEGDPPDNAISFYEFLHSKRAPQLEGMPFSVLALGDTSYEFFCQTGKDFDKRLEELGGKRLVPRVDCDVDFDEPAAEWINSVASAFAELAGAGAGAAPQAVPVTADSLLASAESEYSRTNPFQAEVLENINLNGRGSDRETRHLEISLEGSNLEYEPGDSLGIYPENHPRLVDELIEAMGWSGEESVPVNKNGDEAALREALLRHYEITVLTKPLLEKTAALISNGALNELLASGHDELRAYIEERDLLDLVQDYSLKGIPAREFVAILRKIPARLYSIASSLKASPDEVHVTVRTVRYENRGRERYGVCSIQLAERSEPGSALPVYIQHNPNFKLPQNPDTPIIMIGPGTGVAPFRAFLSEREETGAEGKSWLFYGDQHFATDFLYQIEWQRWLKDGVLTRMDVAFSRDSDQKVYVQHRMLEKSRELYQWLQEGAVVYVCGDEKRMAHDVHSTLITILEQEGGLSPEEAAEYMIRMQQEKRYQRDVY</sequence>
<protein>
    <recommendedName>
        <fullName evidence="1">assimilatory sulfite reductase (NADPH)</fullName>
        <ecNumber evidence="1">1.8.1.2</ecNumber>
    </recommendedName>
</protein>
<gene>
    <name evidence="15" type="ORF">BK138_05800</name>
</gene>
<keyword evidence="5 12" id="KW-0288">FMN</keyword>
<keyword evidence="3" id="KW-0028">Amino-acid biosynthesis</keyword>
<dbReference type="GO" id="GO:0016651">
    <property type="term" value="F:oxidoreductase activity, acting on NAD(P)H"/>
    <property type="evidence" value="ECO:0007669"/>
    <property type="project" value="UniProtKB-ARBA"/>
</dbReference>
<comment type="cofactor">
    <cofactor evidence="12">
        <name>FMN</name>
        <dbReference type="ChEBI" id="CHEBI:58210"/>
    </cofactor>
    <text evidence="12">Binds 1 FMN per subunit.</text>
</comment>
<dbReference type="PRINTS" id="PR00369">
    <property type="entry name" value="FLAVODOXIN"/>
</dbReference>
<evidence type="ECO:0000256" key="12">
    <source>
        <dbReference type="PIRSR" id="PIRSR000207-1"/>
    </source>
</evidence>
<accession>A0A1R1F1Z6</accession>
<dbReference type="InterPro" id="IPR003097">
    <property type="entry name" value="CysJ-like_FAD-binding"/>
</dbReference>
<dbReference type="GO" id="GO:0010181">
    <property type="term" value="F:FMN binding"/>
    <property type="evidence" value="ECO:0007669"/>
    <property type="project" value="InterPro"/>
</dbReference>
<evidence type="ECO:0000259" key="13">
    <source>
        <dbReference type="PROSITE" id="PS50902"/>
    </source>
</evidence>
<name>A0A1R1F1Z6_9BACL</name>